<sequence>MSRQCNWMEPRVMDDNMLKQAVGEQGPREEAGQLAKQEGILFKDVLSLRLDFQNILCIDNLWQFESLRKLQLDNNFIEKIQGLENLVNLVWLDLSFNNIEAIEGLDTLVNLEDLSLFNNRIIKIDSLDALTKLQVLSLGNNQIDNIMNLIYLRRFKNLRTLSLSGNPITQMEDYKLFTCAYLPDLVYLDFRRIDDHTKELAEVKHQYSIDELKHRENLMQAQLENEQVQREELEQHKAAFVEHMNGSFLFDSMYEEDAEGSKLAYLPGVNELLEAYKDKFVIICLNIFEYGLKQQEKRKLELDTFNECISEAIQENQEEGKLRIARFEEKHLLNLSTIHNDSETTDSKVMEYSEDISELFNVLMTLEMQLVEQLEETINMFERNIVDLVGLFIENVQSLMAQCRDLENHHHEKLLEISINTLEKIVKGDLDDELPDDVRSLFVDKDTIVNAVGASHDIHLLKIDNREDELVTRINSWCSHLVDKIHKDEIMRNRKRVKEINQYIDHMQNELDNLECGDIID</sequence>
<keyword evidence="9" id="KW-0966">Cell projection</keyword>
<dbReference type="Pfam" id="PF14580">
    <property type="entry name" value="LRR_9"/>
    <property type="match status" value="1"/>
</dbReference>
<comment type="similarity">
    <text evidence="10">Belongs to the DRC3 family.</text>
</comment>
<evidence type="ECO:0000256" key="11">
    <source>
        <dbReference type="ARBA" id="ARBA00040950"/>
    </source>
</evidence>
<dbReference type="InterPro" id="IPR050576">
    <property type="entry name" value="Cilia_flagella_integrity"/>
</dbReference>
<keyword evidence="2" id="KW-0963">Cytoplasm</keyword>
<name>A0ABM3YDR0_ERIEU</name>
<feature type="coiled-coil region" evidence="12">
    <location>
        <begin position="209"/>
        <end position="236"/>
    </location>
</feature>
<evidence type="ECO:0000256" key="5">
    <source>
        <dbReference type="ARBA" id="ARBA00022846"/>
    </source>
</evidence>
<evidence type="ECO:0000256" key="8">
    <source>
        <dbReference type="ARBA" id="ARBA00023212"/>
    </source>
</evidence>
<evidence type="ECO:0000256" key="6">
    <source>
        <dbReference type="ARBA" id="ARBA00023054"/>
    </source>
</evidence>
<evidence type="ECO:0000313" key="14">
    <source>
        <dbReference type="RefSeq" id="XP_060059206.1"/>
    </source>
</evidence>
<evidence type="ECO:0000256" key="9">
    <source>
        <dbReference type="ARBA" id="ARBA00023273"/>
    </source>
</evidence>
<keyword evidence="8" id="KW-0206">Cytoskeleton</keyword>
<dbReference type="Gene3D" id="3.80.10.10">
    <property type="entry name" value="Ribonuclease Inhibitor"/>
    <property type="match status" value="1"/>
</dbReference>
<evidence type="ECO:0000256" key="1">
    <source>
        <dbReference type="ARBA" id="ARBA00004611"/>
    </source>
</evidence>
<dbReference type="SMART" id="SM00369">
    <property type="entry name" value="LRR_TYP"/>
    <property type="match status" value="4"/>
</dbReference>
<keyword evidence="3" id="KW-0433">Leucine-rich repeat</keyword>
<evidence type="ECO:0000256" key="4">
    <source>
        <dbReference type="ARBA" id="ARBA00022737"/>
    </source>
</evidence>
<keyword evidence="5" id="KW-0282">Flagellum</keyword>
<evidence type="ECO:0000256" key="2">
    <source>
        <dbReference type="ARBA" id="ARBA00022490"/>
    </source>
</evidence>
<dbReference type="PANTHER" id="PTHR45973:SF12">
    <property type="entry name" value="DYNEIN REGULATORY COMPLEX SUBUNIT 3"/>
    <property type="match status" value="1"/>
</dbReference>
<evidence type="ECO:0000256" key="12">
    <source>
        <dbReference type="SAM" id="Coils"/>
    </source>
</evidence>
<dbReference type="GeneID" id="103116331"/>
<feature type="coiled-coil region" evidence="12">
    <location>
        <begin position="364"/>
        <end position="391"/>
    </location>
</feature>
<dbReference type="RefSeq" id="XP_060059206.1">
    <property type="nucleotide sequence ID" value="XM_060203223.1"/>
</dbReference>
<evidence type="ECO:0000256" key="7">
    <source>
        <dbReference type="ARBA" id="ARBA00023069"/>
    </source>
</evidence>
<evidence type="ECO:0000256" key="10">
    <source>
        <dbReference type="ARBA" id="ARBA00038378"/>
    </source>
</evidence>
<reference evidence="14" key="1">
    <citation type="submission" date="2025-08" db="UniProtKB">
        <authorList>
            <consortium name="RefSeq"/>
        </authorList>
    </citation>
    <scope>IDENTIFICATION</scope>
</reference>
<keyword evidence="6 12" id="KW-0175">Coiled coil</keyword>
<keyword evidence="7" id="KW-0969">Cilium</keyword>
<dbReference type="PROSITE" id="PS51450">
    <property type="entry name" value="LRR"/>
    <property type="match status" value="5"/>
</dbReference>
<dbReference type="InterPro" id="IPR003591">
    <property type="entry name" value="Leu-rich_rpt_typical-subtyp"/>
</dbReference>
<dbReference type="SMART" id="SM00365">
    <property type="entry name" value="LRR_SD22"/>
    <property type="match status" value="5"/>
</dbReference>
<proteinExistence type="inferred from homology"/>
<dbReference type="InterPro" id="IPR032675">
    <property type="entry name" value="LRR_dom_sf"/>
</dbReference>
<evidence type="ECO:0000313" key="13">
    <source>
        <dbReference type="Proteomes" id="UP001652624"/>
    </source>
</evidence>
<comment type="subcellular location">
    <subcellularLocation>
        <location evidence="1">Cytoplasm</location>
        <location evidence="1">Cytoskeleton</location>
        <location evidence="1">Flagellum axoneme</location>
    </subcellularLocation>
</comment>
<protein>
    <recommendedName>
        <fullName evidence="11">Dynein regulatory complex subunit 3</fullName>
    </recommendedName>
</protein>
<keyword evidence="4" id="KW-0677">Repeat</keyword>
<dbReference type="Proteomes" id="UP001652624">
    <property type="component" value="Chromosome 12"/>
</dbReference>
<organism evidence="13 14">
    <name type="scientific">Erinaceus europaeus</name>
    <name type="common">Western European hedgehog</name>
    <dbReference type="NCBI Taxonomy" id="9365"/>
    <lineage>
        <taxon>Eukaryota</taxon>
        <taxon>Metazoa</taxon>
        <taxon>Chordata</taxon>
        <taxon>Craniata</taxon>
        <taxon>Vertebrata</taxon>
        <taxon>Euteleostomi</taxon>
        <taxon>Mammalia</taxon>
        <taxon>Eutheria</taxon>
        <taxon>Laurasiatheria</taxon>
        <taxon>Eulipotyphla</taxon>
        <taxon>Erinaceidae</taxon>
        <taxon>Erinaceinae</taxon>
        <taxon>Erinaceus</taxon>
    </lineage>
</organism>
<dbReference type="InterPro" id="IPR001611">
    <property type="entry name" value="Leu-rich_rpt"/>
</dbReference>
<dbReference type="PANTHER" id="PTHR45973">
    <property type="entry name" value="PROTEIN PHOSPHATASE 1 REGULATORY SUBUNIT SDS22-RELATED"/>
    <property type="match status" value="1"/>
</dbReference>
<evidence type="ECO:0000256" key="3">
    <source>
        <dbReference type="ARBA" id="ARBA00022614"/>
    </source>
</evidence>
<gene>
    <name evidence="14" type="primary">DRC3</name>
</gene>
<keyword evidence="13" id="KW-1185">Reference proteome</keyword>
<dbReference type="SUPFAM" id="SSF52075">
    <property type="entry name" value="Outer arm dynein light chain 1"/>
    <property type="match status" value="1"/>
</dbReference>
<accession>A0ABM3YDR0</accession>